<dbReference type="AlphaFoldDB" id="A0A2T7G8C3"/>
<keyword evidence="3" id="KW-0560">Oxidoreductase</keyword>
<proteinExistence type="predicted"/>
<dbReference type="EMBL" id="QCYH01000003">
    <property type="protein sequence ID" value="PVA10647.1"/>
    <property type="molecule type" value="Genomic_DNA"/>
</dbReference>
<dbReference type="GO" id="GO:0009236">
    <property type="term" value="P:cobalamin biosynthetic process"/>
    <property type="evidence" value="ECO:0007669"/>
    <property type="project" value="UniProtKB-UniPathway"/>
</dbReference>
<dbReference type="Proteomes" id="UP000244446">
    <property type="component" value="Unassembled WGS sequence"/>
</dbReference>
<evidence type="ECO:0000256" key="1">
    <source>
        <dbReference type="ARBA" id="ARBA00004953"/>
    </source>
</evidence>
<dbReference type="UniPathway" id="UPA00148"/>
<reference evidence="4 5" key="1">
    <citation type="submission" date="2018-04" db="EMBL/GenBank/DDBJ databases">
        <title>Pelagivirga bohaiensis gen. nov., sp. nov., a bacterium isolated from the Bohai Sea.</title>
        <authorList>
            <person name="Ji X."/>
        </authorList>
    </citation>
    <scope>NUCLEOTIDE SEQUENCE [LARGE SCALE GENOMIC DNA]</scope>
    <source>
        <strain evidence="4 5">BH-SD19</strain>
    </source>
</reference>
<accession>A0A2T7G8C3</accession>
<comment type="pathway">
    <text evidence="1">Cofactor biosynthesis; adenosylcobalamin biosynthesis.</text>
</comment>
<dbReference type="InterPro" id="IPR003723">
    <property type="entry name" value="Precorrin-6x_reduct"/>
</dbReference>
<dbReference type="GO" id="GO:0016994">
    <property type="term" value="F:precorrin-6A reductase activity"/>
    <property type="evidence" value="ECO:0007669"/>
    <property type="project" value="InterPro"/>
</dbReference>
<evidence type="ECO:0000313" key="5">
    <source>
        <dbReference type="Proteomes" id="UP000244446"/>
    </source>
</evidence>
<dbReference type="PANTHER" id="PTHR36925:SF1">
    <property type="entry name" value="COBALT-PRECORRIN-6A REDUCTASE"/>
    <property type="match status" value="1"/>
</dbReference>
<keyword evidence="2" id="KW-0169">Cobalamin biosynthesis</keyword>
<gene>
    <name evidence="4" type="ORF">DC366_07100</name>
</gene>
<dbReference type="OrthoDB" id="5183775at2"/>
<name>A0A2T7G8C3_9RHOB</name>
<organism evidence="4 5">
    <name type="scientific">Pelagivirga sediminicola</name>
    <dbReference type="NCBI Taxonomy" id="2170575"/>
    <lineage>
        <taxon>Bacteria</taxon>
        <taxon>Pseudomonadati</taxon>
        <taxon>Pseudomonadota</taxon>
        <taxon>Alphaproteobacteria</taxon>
        <taxon>Rhodobacterales</taxon>
        <taxon>Paracoccaceae</taxon>
        <taxon>Pelagivirga</taxon>
    </lineage>
</organism>
<dbReference type="PANTHER" id="PTHR36925">
    <property type="entry name" value="COBALT-PRECORRIN-6A REDUCTASE"/>
    <property type="match status" value="1"/>
</dbReference>
<evidence type="ECO:0000313" key="4">
    <source>
        <dbReference type="EMBL" id="PVA10647.1"/>
    </source>
</evidence>
<comment type="caution">
    <text evidence="4">The sequence shown here is derived from an EMBL/GenBank/DDBJ whole genome shotgun (WGS) entry which is preliminary data.</text>
</comment>
<dbReference type="Pfam" id="PF02571">
    <property type="entry name" value="CbiJ"/>
    <property type="match status" value="1"/>
</dbReference>
<evidence type="ECO:0000256" key="2">
    <source>
        <dbReference type="ARBA" id="ARBA00022573"/>
    </source>
</evidence>
<sequence length="319" mass="33823">MAGNSRFPPLFDPSSSVRCRLRDISCDLAPPLRFLPNGNDDAPSQYPARSCAQDPDCAGPPGRYCSGHATGSADISPRRAPRLTLLLLAGSGEAPAIAEGLSRRGIACAVWRAPGARLAADWPVPVATGDLGRCLSDPALTAVLDASHPFATDISGQAARACAARGVPYCLLRRPEWPRLPGDRWTPIASEADAPAHIPAGATIFLATGREGLAHFADRKDAYIYCRQIGAPDGPFPLANGAYLIQQPPFAVEEEIALFERLEIDWLVLRNTGSTRAVTKLLAARHLGLNVAMIDRPAAPPGIRCAATTKEALEWAAAL</sequence>
<evidence type="ECO:0000256" key="3">
    <source>
        <dbReference type="ARBA" id="ARBA00023002"/>
    </source>
</evidence>
<keyword evidence="5" id="KW-1185">Reference proteome</keyword>
<protein>
    <submittedName>
        <fullName evidence="4">Cobalt-precorrin-6A reductase</fullName>
    </submittedName>
</protein>
<dbReference type="PROSITE" id="PS51014">
    <property type="entry name" value="COBK_CBIJ"/>
    <property type="match status" value="1"/>
</dbReference>